<dbReference type="Gramene" id="TraesPARA_EIv1.0_0459170.2">
    <property type="protein sequence ID" value="TraesPARA_EIv1.0_0459170.2.CDS"/>
    <property type="gene ID" value="TraesPARA_EIv1.0_0459170"/>
</dbReference>
<dbReference type="InterPro" id="IPR058922">
    <property type="entry name" value="WHD_DRP"/>
</dbReference>
<comment type="similarity">
    <text evidence="1">Belongs to the disease resistance NB-LRR family.</text>
</comment>
<dbReference type="AlphaFoldDB" id="A0A3B6AR06"/>
<keyword evidence="12" id="KW-1185">Reference proteome</keyword>
<dbReference type="GO" id="GO:0009626">
    <property type="term" value="P:plant-type hypersensitive response"/>
    <property type="evidence" value="ECO:0007669"/>
    <property type="project" value="UniProtKB-ARBA"/>
</dbReference>
<dbReference type="GO" id="GO:0002758">
    <property type="term" value="P:innate immune response-activating signaling pathway"/>
    <property type="evidence" value="ECO:0007669"/>
    <property type="project" value="UniProtKB-ARBA"/>
</dbReference>
<dbReference type="GO" id="GO:0042742">
    <property type="term" value="P:defense response to bacterium"/>
    <property type="evidence" value="ECO:0007669"/>
    <property type="project" value="UniProtKB-ARBA"/>
</dbReference>
<dbReference type="Proteomes" id="UP000019116">
    <property type="component" value="Chromosome 2A"/>
</dbReference>
<dbReference type="Pfam" id="PF18052">
    <property type="entry name" value="Rx_N"/>
    <property type="match status" value="1"/>
</dbReference>
<dbReference type="InterPro" id="IPR055414">
    <property type="entry name" value="LRR_R13L4/SHOC2-like"/>
</dbReference>
<dbReference type="Pfam" id="PF00931">
    <property type="entry name" value="NB-ARC"/>
    <property type="match status" value="1"/>
</dbReference>
<dbReference type="Gramene" id="TraesWEE_scaffold_003078_01G000200.1">
    <property type="protein sequence ID" value="TraesWEE_scaffold_003078_01G000200.1"/>
    <property type="gene ID" value="TraesWEE_scaffold_003078_01G000200"/>
</dbReference>
<dbReference type="InterPro" id="IPR038005">
    <property type="entry name" value="RX-like_CC"/>
</dbReference>
<dbReference type="GeneID" id="123191341"/>
<dbReference type="InterPro" id="IPR032675">
    <property type="entry name" value="LRR_dom_sf"/>
</dbReference>
<dbReference type="Gene3D" id="1.10.10.10">
    <property type="entry name" value="Winged helix-like DNA-binding domain superfamily/Winged helix DNA-binding domain"/>
    <property type="match status" value="1"/>
</dbReference>
<evidence type="ECO:0000259" key="10">
    <source>
        <dbReference type="Pfam" id="PF23598"/>
    </source>
</evidence>
<dbReference type="Gene3D" id="3.80.10.10">
    <property type="entry name" value="Ribonuclease Inhibitor"/>
    <property type="match status" value="1"/>
</dbReference>
<dbReference type="Gramene" id="TraesARI2A03G00593190.1">
    <property type="protein sequence ID" value="TraesARI2A03G00593190.1"/>
    <property type="gene ID" value="TraesARI2A03G00593190"/>
</dbReference>
<dbReference type="EnsemblPlants" id="TraesCS2A02G026400.1">
    <property type="protein sequence ID" value="TraesCS2A02G026400.1"/>
    <property type="gene ID" value="TraesCS2A02G026400"/>
</dbReference>
<keyword evidence="2" id="KW-0433">Leucine-rich repeat</keyword>
<evidence type="ECO:0000259" key="7">
    <source>
        <dbReference type="Pfam" id="PF00931"/>
    </source>
</evidence>
<feature type="domain" description="Disease resistance protein winged helix" evidence="9">
    <location>
        <begin position="448"/>
        <end position="519"/>
    </location>
</feature>
<dbReference type="PRINTS" id="PR00364">
    <property type="entry name" value="DISEASERSIST"/>
</dbReference>
<dbReference type="Gramene" id="TraesCS2A03G0053400.1">
    <property type="protein sequence ID" value="TraesCS2A03G0053400.1.CDS"/>
    <property type="gene ID" value="TraesCS2A03G0053400"/>
</dbReference>
<dbReference type="SUPFAM" id="SSF52540">
    <property type="entry name" value="P-loop containing nucleoside triphosphate hydrolases"/>
    <property type="match status" value="1"/>
</dbReference>
<dbReference type="InterPro" id="IPR044974">
    <property type="entry name" value="Disease_R_plants"/>
</dbReference>
<reference evidence="11" key="1">
    <citation type="submission" date="2018-08" db="EMBL/GenBank/DDBJ databases">
        <authorList>
            <person name="Rossello M."/>
        </authorList>
    </citation>
    <scope>NUCLEOTIDE SEQUENCE [LARGE SCALE GENOMIC DNA]</scope>
    <source>
        <strain evidence="11">cv. Chinese Spring</strain>
    </source>
</reference>
<name>A0A3B6AR06_WHEAT</name>
<dbReference type="Gramene" id="TraesROB_scaffold_023949_01G000200.1">
    <property type="protein sequence ID" value="TraesROB_scaffold_023949_01G000200.1"/>
    <property type="gene ID" value="TraesROB_scaffold_023949_01G000200"/>
</dbReference>
<evidence type="ECO:0008006" key="13">
    <source>
        <dbReference type="Google" id="ProtNLM"/>
    </source>
</evidence>
<evidence type="ECO:0000313" key="12">
    <source>
        <dbReference type="Proteomes" id="UP000019116"/>
    </source>
</evidence>
<dbReference type="Gramene" id="TraesCS2A02G026400.1">
    <property type="protein sequence ID" value="TraesCS2A02G026400.1"/>
    <property type="gene ID" value="TraesCS2A02G026400"/>
</dbReference>
<evidence type="ECO:0000256" key="3">
    <source>
        <dbReference type="ARBA" id="ARBA00022737"/>
    </source>
</evidence>
<dbReference type="Gramene" id="TraesKAR2A01G0011690.1">
    <property type="protein sequence ID" value="cds.TraesKAR2A01G0011690.1"/>
    <property type="gene ID" value="TraesKAR2A01G0011690"/>
</dbReference>
<gene>
    <name evidence="11" type="primary">LOC123191341</name>
</gene>
<dbReference type="PANTHER" id="PTHR23155:SF1116">
    <property type="entry name" value="OS12G0273300 PROTEIN"/>
    <property type="match status" value="1"/>
</dbReference>
<feature type="domain" description="NB-ARC" evidence="7">
    <location>
        <begin position="183"/>
        <end position="360"/>
    </location>
</feature>
<dbReference type="PANTHER" id="PTHR23155">
    <property type="entry name" value="DISEASE RESISTANCE PROTEIN RP"/>
    <property type="match status" value="1"/>
</dbReference>
<dbReference type="FunFam" id="1.10.10.10:FF:000322">
    <property type="entry name" value="Probable disease resistance protein At1g63360"/>
    <property type="match status" value="1"/>
</dbReference>
<dbReference type="Gramene" id="TraesJUL2A03G00589710.1">
    <property type="protein sequence ID" value="TraesJUL2A03G00589710.1"/>
    <property type="gene ID" value="TraesJUL2A03G00589710"/>
</dbReference>
<accession>A0A3B6AR06</accession>
<dbReference type="CDD" id="cd14798">
    <property type="entry name" value="RX-CC_like"/>
    <property type="match status" value="1"/>
</dbReference>
<feature type="domain" description="Disease resistance R13L4/SHOC-2-like LRR" evidence="10">
    <location>
        <begin position="570"/>
        <end position="929"/>
    </location>
</feature>
<reference evidence="11" key="2">
    <citation type="submission" date="2018-10" db="UniProtKB">
        <authorList>
            <consortium name="EnsemblPlants"/>
        </authorList>
    </citation>
    <scope>IDENTIFICATION</scope>
</reference>
<evidence type="ECO:0000313" key="11">
    <source>
        <dbReference type="EnsemblPlants" id="TraesCS2A02G026400.1"/>
    </source>
</evidence>
<dbReference type="InterPro" id="IPR041118">
    <property type="entry name" value="Rx_N"/>
</dbReference>
<evidence type="ECO:0000256" key="5">
    <source>
        <dbReference type="ARBA" id="ARBA00022821"/>
    </source>
</evidence>
<keyword evidence="4" id="KW-0547">Nucleotide-binding</keyword>
<dbReference type="Gramene" id="TraesCLE_scaffold_000447_01G000800.1">
    <property type="protein sequence ID" value="TraesCLE_scaffold_000447_01G000800.1"/>
    <property type="gene ID" value="TraesCLE_scaffold_000447_01G000800"/>
</dbReference>
<feature type="domain" description="Disease resistance N-terminal" evidence="8">
    <location>
        <begin position="7"/>
        <end position="95"/>
    </location>
</feature>
<keyword evidence="5" id="KW-0611">Plant defense</keyword>
<dbReference type="InterPro" id="IPR002182">
    <property type="entry name" value="NB-ARC"/>
</dbReference>
<dbReference type="STRING" id="4565.A0A3B6AR06"/>
<dbReference type="Gene3D" id="3.40.50.300">
    <property type="entry name" value="P-loop containing nucleotide triphosphate hydrolases"/>
    <property type="match status" value="1"/>
</dbReference>
<dbReference type="Pfam" id="PF23559">
    <property type="entry name" value="WHD_DRP"/>
    <property type="match status" value="1"/>
</dbReference>
<dbReference type="Gramene" id="TraesPARA_EIv1.0_0459170.1">
    <property type="protein sequence ID" value="TraesPARA_EIv1.0_0459170.1.CDS"/>
    <property type="gene ID" value="TraesPARA_EIv1.0_0459170"/>
</dbReference>
<dbReference type="RefSeq" id="XP_044460056.1">
    <property type="nucleotide sequence ID" value="XM_044604121.1"/>
</dbReference>
<evidence type="ECO:0000256" key="4">
    <source>
        <dbReference type="ARBA" id="ARBA00022741"/>
    </source>
</evidence>
<dbReference type="Gramene" id="TraesLAC2A03G00590500.1">
    <property type="protein sequence ID" value="TraesLAC2A03G00590500.1"/>
    <property type="gene ID" value="TraesLAC2A03G00590500"/>
</dbReference>
<dbReference type="Pfam" id="PF23598">
    <property type="entry name" value="LRR_14"/>
    <property type="match status" value="1"/>
</dbReference>
<dbReference type="OMA" id="TLWTHIN"/>
<sequence length="954" mass="106809">MDLATGAMGSLLPKLAKLLTEEYNLQQGVREGVESLKKEMKSMHLALCKVAEVPREQLDEQVKHWAGEVRELSFDMEDVVDKFLVHLHEGSEPAENSNKLKRLTKKMAGLFTKGKARHEIADAIKDINKQVQEVAKRQTMYNVDGMVTSLPTTTSIDPRLGALYKEVTELVGIAGKRDQELMNLLLEGDDMSNKKLKIVSVVGFGGLGKTTLVKTVYDKIKGDFSCSAFVSVGRNAEARQVFMDILLDRNMKKIRDDLCINESQFNLSNERQLIDLLLEGLADKRYLIVIDDIWDPTLWTHINYAFSNSNNFGSRLITTTRIVSVSKLCCSSTNDSVYKMKPLSDDDSKRLFFKRIFAQESGCPREFEEVSAGILKKCGGVPLAIITIASTLASGQKRNSLDEWHVLLESIGRGLTEDRSVDEMMRILSFSYYDLLPRLRTCLLYLSMFPEDRVIMKDQLIWMWIAESFIPCGKANSSFFEVGETYFNELVNKSLIQPTYDELGSVHGCRVHDSVLDLICSLSGEENFVTIVSGTGDTISSEGIVRRLSLQNGRKEEGQTRPLRCESIGKVRSVVTFAPAIDLMPPFSSFVVLRVLDLDEYDGIKEGHLNLQELGRLLHLRYLRLSGHGITELPEEIGKLKFLQVLIFPGSTRLPSTVIKLTGLMCLRTDGGRLHLPYGVGNLGSMEVLNEIKVGSVSIVQELGSMHRLRELNIQFESSELLEAFVESLGKMQKIQRVEISANCEPQVSMDLLGEGWLPPASIQEFVMRRGVKLSTLPAWNAYHLSQLSKLALSVGVVRQKDLEFLGRLPALRILWLLSDNQRPLVVGAEGFRCLENVFLASKSPSQILFQPGALPKADQVTIEIGLRVAKEEAAGTGGYWFDMGIENLSSLRHIDVWFRRSGVTVGEAKQAKAALVDALRAHPNRPTLKIYFDVDIPEDARDEDVYTKDEESD</sequence>
<evidence type="ECO:0000259" key="8">
    <source>
        <dbReference type="Pfam" id="PF18052"/>
    </source>
</evidence>
<dbReference type="SMR" id="A0A3B6AR06"/>
<dbReference type="Gene3D" id="1.20.5.4130">
    <property type="match status" value="1"/>
</dbReference>
<dbReference type="SUPFAM" id="SSF52058">
    <property type="entry name" value="L domain-like"/>
    <property type="match status" value="1"/>
</dbReference>
<evidence type="ECO:0000259" key="9">
    <source>
        <dbReference type="Pfam" id="PF23559"/>
    </source>
</evidence>
<evidence type="ECO:0000256" key="2">
    <source>
        <dbReference type="ARBA" id="ARBA00022614"/>
    </source>
</evidence>
<dbReference type="GO" id="GO:0043531">
    <property type="term" value="F:ADP binding"/>
    <property type="evidence" value="ECO:0007669"/>
    <property type="project" value="InterPro"/>
</dbReference>
<dbReference type="OrthoDB" id="686237at2759"/>
<dbReference type="InterPro" id="IPR042197">
    <property type="entry name" value="Apaf_helical"/>
</dbReference>
<dbReference type="InterPro" id="IPR036388">
    <property type="entry name" value="WH-like_DNA-bd_sf"/>
</dbReference>
<evidence type="ECO:0000256" key="1">
    <source>
        <dbReference type="ARBA" id="ARBA00008894"/>
    </source>
</evidence>
<dbReference type="Gene3D" id="1.10.8.430">
    <property type="entry name" value="Helical domain of apoptotic protease-activating factors"/>
    <property type="match status" value="1"/>
</dbReference>
<protein>
    <recommendedName>
        <fullName evidence="13">RGH1A</fullName>
    </recommendedName>
</protein>
<dbReference type="InterPro" id="IPR027417">
    <property type="entry name" value="P-loop_NTPase"/>
</dbReference>
<evidence type="ECO:0000256" key="6">
    <source>
        <dbReference type="ARBA" id="ARBA00023054"/>
    </source>
</evidence>
<dbReference type="Gramene" id="TraesCAD_scaffold_038635_01G000200.1">
    <property type="protein sequence ID" value="TraesCAD_scaffold_038635_01G000200.1"/>
    <property type="gene ID" value="TraesCAD_scaffold_038635_01G000200"/>
</dbReference>
<proteinExistence type="inferred from homology"/>
<keyword evidence="6" id="KW-0175">Coiled coil</keyword>
<keyword evidence="3" id="KW-0677">Repeat</keyword>
<organism evidence="11">
    <name type="scientific">Triticum aestivum</name>
    <name type="common">Wheat</name>
    <dbReference type="NCBI Taxonomy" id="4565"/>
    <lineage>
        <taxon>Eukaryota</taxon>
        <taxon>Viridiplantae</taxon>
        <taxon>Streptophyta</taxon>
        <taxon>Embryophyta</taxon>
        <taxon>Tracheophyta</taxon>
        <taxon>Spermatophyta</taxon>
        <taxon>Magnoliopsida</taxon>
        <taxon>Liliopsida</taxon>
        <taxon>Poales</taxon>
        <taxon>Poaceae</taxon>
        <taxon>BOP clade</taxon>
        <taxon>Pooideae</taxon>
        <taxon>Triticodae</taxon>
        <taxon>Triticeae</taxon>
        <taxon>Triticinae</taxon>
        <taxon>Triticum</taxon>
    </lineage>
</organism>
<dbReference type="Gramene" id="TraesNOR2A03G00594220.1">
    <property type="protein sequence ID" value="TraesNOR2A03G00594220.1"/>
    <property type="gene ID" value="TraesNOR2A03G00594220"/>
</dbReference>